<proteinExistence type="predicted"/>
<evidence type="ECO:0000259" key="2">
    <source>
        <dbReference type="Pfam" id="PF09937"/>
    </source>
</evidence>
<reference evidence="3 4" key="1">
    <citation type="submission" date="2016-10" db="EMBL/GenBank/DDBJ databases">
        <title>Updated version of Genome Assembly of Janthinobacterium lividum ERGS5:01.</title>
        <authorList>
            <person name="Kumar R."/>
            <person name="Acharya V."/>
            <person name="Singh D."/>
        </authorList>
    </citation>
    <scope>NUCLEOTIDE SEQUENCE [LARGE SCALE GENOMIC DNA]</scope>
    <source>
        <strain evidence="3 4">ERGS5:01</strain>
    </source>
</reference>
<organism evidence="3 4">
    <name type="scientific">Janthinobacterium lividum</name>
    <dbReference type="NCBI Taxonomy" id="29581"/>
    <lineage>
        <taxon>Bacteria</taxon>
        <taxon>Pseudomonadati</taxon>
        <taxon>Pseudomonadota</taxon>
        <taxon>Betaproteobacteria</taxon>
        <taxon>Burkholderiales</taxon>
        <taxon>Oxalobacteraceae</taxon>
        <taxon>Janthinobacterium</taxon>
    </lineage>
</organism>
<evidence type="ECO:0000313" key="4">
    <source>
        <dbReference type="Proteomes" id="UP000092634"/>
    </source>
</evidence>
<protein>
    <recommendedName>
        <fullName evidence="2">DUF2169 domain-containing protein</fullName>
    </recommendedName>
</protein>
<dbReference type="AlphaFoldDB" id="A0A1E8PQK7"/>
<feature type="domain" description="DUF2169" evidence="2">
    <location>
        <begin position="37"/>
        <end position="391"/>
    </location>
</feature>
<sequence>MNDAGTAHFNIPNLLFDNRTPHAACQFDMVDQFGEAFHVVVARMGYTLGPCGADGLASLQPMARQSPLATEDQHLGGDTQAGTMQESDFAPYKPRCDVIVNGVAHAPRGQAMPQFLVNLKVQSEKKILIDKTLQVCGERAFRKKAVLTRLAQGCARIATVGLLRPNPWRLSAPEAFLQLPLHYAYAYGGQCRIEADDCNAAQHDSCQANPLGRGFVRHWYLDAKQINEVPAPRITQPSITDASLPCTAAQFWQGAGGKALPAPAGLAAIGRGWLPRRALAGSIVVKDKWDADEVPALPEDFDFAYWNSTPPDQQCPHLAGLEQFTLTNLCRHDHRSARIDPRGNTVLRFALPQQVLCLLLADKNDQLLVWRLAIDTVLLDPEAASVELVWRAIVPADAGQVASRLLHLTEAAQISRIELLEQAQEALGKAAEQGKNNDK</sequence>
<dbReference type="Proteomes" id="UP000092634">
    <property type="component" value="Unassembled WGS sequence"/>
</dbReference>
<evidence type="ECO:0000313" key="3">
    <source>
        <dbReference type="EMBL" id="OFJ48200.1"/>
    </source>
</evidence>
<evidence type="ECO:0000256" key="1">
    <source>
        <dbReference type="SAM" id="MobiDB-lite"/>
    </source>
</evidence>
<dbReference type="Pfam" id="PF09937">
    <property type="entry name" value="DUF2169"/>
    <property type="match status" value="1"/>
</dbReference>
<dbReference type="InterPro" id="IPR018683">
    <property type="entry name" value="DUF2169"/>
</dbReference>
<comment type="caution">
    <text evidence="3">The sequence shown here is derived from an EMBL/GenBank/DDBJ whole genome shotgun (WGS) entry which is preliminary data.</text>
</comment>
<accession>A0A1E8PQK7</accession>
<name>A0A1E8PQK7_9BURK</name>
<dbReference type="EMBL" id="MAQB02000001">
    <property type="protein sequence ID" value="OFJ48200.1"/>
    <property type="molecule type" value="Genomic_DNA"/>
</dbReference>
<gene>
    <name evidence="3" type="ORF">BA896_003590</name>
</gene>
<feature type="region of interest" description="Disordered" evidence="1">
    <location>
        <begin position="64"/>
        <end position="86"/>
    </location>
</feature>